<dbReference type="Pfam" id="PF10106">
    <property type="entry name" value="DUF2345"/>
    <property type="match status" value="1"/>
</dbReference>
<proteinExistence type="inferred from homology"/>
<dbReference type="NCBIfam" id="TIGR03361">
    <property type="entry name" value="VI_Rhs_Vgr"/>
    <property type="match status" value="1"/>
</dbReference>
<dbReference type="Pfam" id="PF04717">
    <property type="entry name" value="Phage_base_V"/>
    <property type="match status" value="1"/>
</dbReference>
<dbReference type="Gene3D" id="4.10.220.110">
    <property type="match status" value="1"/>
</dbReference>
<dbReference type="Gene3D" id="2.40.50.230">
    <property type="entry name" value="Gp5 N-terminal domain"/>
    <property type="match status" value="1"/>
</dbReference>
<evidence type="ECO:0000259" key="3">
    <source>
        <dbReference type="Pfam" id="PF10106"/>
    </source>
</evidence>
<comment type="caution">
    <text evidence="5">The sequence shown here is derived from an EMBL/GenBank/DDBJ whole genome shotgun (WGS) entry which is preliminary data.</text>
</comment>
<dbReference type="NCBIfam" id="TIGR01646">
    <property type="entry name" value="vgr_GE"/>
    <property type="match status" value="1"/>
</dbReference>
<dbReference type="InterPro" id="IPR037026">
    <property type="entry name" value="Vgr_OB-fold_dom_sf"/>
</dbReference>
<dbReference type="SUPFAM" id="SSF69279">
    <property type="entry name" value="Phage tail proteins"/>
    <property type="match status" value="2"/>
</dbReference>
<dbReference type="InterPro" id="IPR006533">
    <property type="entry name" value="T6SS_Vgr_RhsGE"/>
</dbReference>
<dbReference type="AlphaFoldDB" id="A0ABC8QHF7"/>
<name>A0ABC8QHF7_9RALS</name>
<dbReference type="Gene3D" id="2.30.110.50">
    <property type="match status" value="1"/>
</dbReference>
<organism evidence="5 6">
    <name type="scientific">Ralstonia holmesii</name>
    <dbReference type="NCBI Taxonomy" id="3058602"/>
    <lineage>
        <taxon>Bacteria</taxon>
        <taxon>Pseudomonadati</taxon>
        <taxon>Pseudomonadota</taxon>
        <taxon>Betaproteobacteria</taxon>
        <taxon>Burkholderiales</taxon>
        <taxon>Burkholderiaceae</taxon>
        <taxon>Ralstonia</taxon>
    </lineage>
</organism>
<dbReference type="SUPFAM" id="SSF69255">
    <property type="entry name" value="gp5 N-terminal domain-like"/>
    <property type="match status" value="1"/>
</dbReference>
<feature type="domain" description="Gp5/Type VI secretion system Vgr protein OB-fold" evidence="2">
    <location>
        <begin position="444"/>
        <end position="493"/>
    </location>
</feature>
<feature type="domain" description="DUF2345" evidence="3">
    <location>
        <begin position="667"/>
        <end position="815"/>
    </location>
</feature>
<sequence>MKPLSNLPAAVPQAVLGALLGQQTRQITLETALASDNLVVERFTATEAVSASFVLHIDCLSPSAHLDTAKLASQEVTLRLVQADGKRRAWHGYVADCASLGGDGGLARYRLRVVPWLDRLRTRSDCFVYQDKTALEIIEDVFGEYPTAHYKIAATQPCAKRSICCQYRETDYAFVMRLLAEEGLSFRIEHEQIDDKQQQGSAQSRHTVVIFDNDAQRPTCPQPEIRFHRVDATESDDAIERFSNAHSVGTNAVTLASWDYKALAATSAQASASDPGGELPTLERFEASGSYQYTNTQEASRAAQLRMQAHEGAYLRYEGQGSVRQLGAGQRFTLTQHFDSKHSEFVTLQVEHEAANNLGADIARLLSTTEIESGSYRNRFVAVPAEAPIVPPYRRRPTAPEGQAAVVIADDGAPLTTDRDHRVRVRFPWLRAPEVNAFADPSSSDRTQVTAWVRVASASAGPNWGGNHLPRAGTQVLLTFIDGDIDRPMIAMQLHNAQDALPWAPADAPLGQALSGWHSQGLGGDGYNQWVVDDHPGQLRTRLASSTANSQLNLGYVTSHGATGGDRGTWRGTGAELRTDAWAVVRAGAGLLLSTTARAQAGGTLLDAHEARGQLTAAQKTAQRLSDAASSQQALPLAANEAFEPIDKALDPAQDGKYPSNVNGQDSQQPVDKFGQPLLVAESPSSIALASQATTTVYAGRHLHGTAQADWHLAAGNVIAAAAAKGVSLFAQRNGIRVIAEGGPVSIQAHTDALAVLADKAVTVTSSADSVEILAQQNIVLHGGDSLIRLEGNAVTFETSGLLSVKGAGHPFEGPGGQAAALPALPVGLLGPIAVYDEQIQFVNQRGDVLSNVSYKLLLQDGTTVSGVTDEDGKTQRIATDRPVPIQTATLTPTQHVDCCGITNTNPPEELKVDVSGVKTNDTKVGSSVKKVTVKGDERPLTEGEIEMAKTVFKDSVDYSRVRVHRGSYFWFDLQSKDTAVTPNGNMYFLDEDFVEDFSQNPNEKKKRTVNMNRAWFMHEMTHVWQYQKGYSVRLHGLTVTIRGNSAYRYQIESNQVFSDYNMEQQGNLVSDYFALCILKDYGAVIHAGNVGTPNQLRQVLDPLLKDPDNASNLPK</sequence>
<dbReference type="EMBL" id="CATZAT010000014">
    <property type="protein sequence ID" value="CAJ0803996.1"/>
    <property type="molecule type" value="Genomic_DNA"/>
</dbReference>
<dbReference type="Pfam" id="PF13296">
    <property type="entry name" value="T6SS_Vgr"/>
    <property type="match status" value="1"/>
</dbReference>
<evidence type="ECO:0008006" key="7">
    <source>
        <dbReference type="Google" id="ProtNLM"/>
    </source>
</evidence>
<dbReference type="Pfam" id="PF05954">
    <property type="entry name" value="Phage_GPD"/>
    <property type="match status" value="1"/>
</dbReference>
<protein>
    <recommendedName>
        <fullName evidence="7">Type VI secretion system tip protein VgrG</fullName>
    </recommendedName>
</protein>
<evidence type="ECO:0000313" key="5">
    <source>
        <dbReference type="EMBL" id="CAJ0803996.1"/>
    </source>
</evidence>
<gene>
    <name evidence="5" type="ORF">LMG18096_04378</name>
</gene>
<reference evidence="5 6" key="1">
    <citation type="submission" date="2023-07" db="EMBL/GenBank/DDBJ databases">
        <authorList>
            <person name="Peeters C."/>
        </authorList>
    </citation>
    <scope>NUCLEOTIDE SEQUENCE [LARGE SCALE GENOMIC DNA]</scope>
    <source>
        <strain evidence="5 6">LMG 18096</strain>
    </source>
</reference>
<evidence type="ECO:0000259" key="4">
    <source>
        <dbReference type="Pfam" id="PF13296"/>
    </source>
</evidence>
<dbReference type="Gene3D" id="3.55.50.10">
    <property type="entry name" value="Baseplate protein-like domains"/>
    <property type="match status" value="1"/>
</dbReference>
<dbReference type="InterPro" id="IPR017847">
    <property type="entry name" value="T6SS_RhsGE_Vgr_subset"/>
</dbReference>
<dbReference type="InterPro" id="IPR028244">
    <property type="entry name" value="T6SS_Rhs_Vgr_dom"/>
</dbReference>
<dbReference type="InterPro" id="IPR018769">
    <property type="entry name" value="VgrG2_DUF2345"/>
</dbReference>
<accession>A0ABC8QHF7</accession>
<evidence type="ECO:0000259" key="2">
    <source>
        <dbReference type="Pfam" id="PF04717"/>
    </source>
</evidence>
<dbReference type="Proteomes" id="UP001189663">
    <property type="component" value="Unassembled WGS sequence"/>
</dbReference>
<dbReference type="InterPro" id="IPR006531">
    <property type="entry name" value="Gp5/Vgr_OB"/>
</dbReference>
<comment type="similarity">
    <text evidence="1">Belongs to the VgrG protein family.</text>
</comment>
<evidence type="ECO:0000313" key="6">
    <source>
        <dbReference type="Proteomes" id="UP001189663"/>
    </source>
</evidence>
<evidence type="ECO:0000256" key="1">
    <source>
        <dbReference type="ARBA" id="ARBA00005558"/>
    </source>
</evidence>
<keyword evidence="6" id="KW-1185">Reference proteome</keyword>
<feature type="domain" description="Putative type VI secretion system Rhs element associated Vgr" evidence="4">
    <location>
        <begin position="522"/>
        <end position="629"/>
    </location>
</feature>